<organism evidence="1 2">
    <name type="scientific">Smittium culicis</name>
    <dbReference type="NCBI Taxonomy" id="133412"/>
    <lineage>
        <taxon>Eukaryota</taxon>
        <taxon>Fungi</taxon>
        <taxon>Fungi incertae sedis</taxon>
        <taxon>Zoopagomycota</taxon>
        <taxon>Kickxellomycotina</taxon>
        <taxon>Harpellomycetes</taxon>
        <taxon>Harpellales</taxon>
        <taxon>Legeriomycetaceae</taxon>
        <taxon>Smittium</taxon>
    </lineage>
</organism>
<name>A0A1R1YBS4_9FUNG</name>
<proteinExistence type="predicted"/>
<keyword evidence="2" id="KW-1185">Reference proteome</keyword>
<dbReference type="EMBL" id="LSSN01000359">
    <property type="protein sequence ID" value="OMJ24353.1"/>
    <property type="molecule type" value="Genomic_DNA"/>
</dbReference>
<accession>A0A1R1YBS4</accession>
<protein>
    <submittedName>
        <fullName evidence="1">Uncharacterized protein</fullName>
    </submittedName>
</protein>
<comment type="caution">
    <text evidence="1">The sequence shown here is derived from an EMBL/GenBank/DDBJ whole genome shotgun (WGS) entry which is preliminary data.</text>
</comment>
<reference evidence="1 2" key="1">
    <citation type="submission" date="2017-01" db="EMBL/GenBank/DDBJ databases">
        <authorList>
            <person name="Mah S.A."/>
            <person name="Swanson W.J."/>
            <person name="Moy G.W."/>
            <person name="Vacquier V.D."/>
        </authorList>
    </citation>
    <scope>NUCLEOTIDE SEQUENCE [LARGE SCALE GENOMIC DNA]</scope>
    <source>
        <strain evidence="1 2">GSMNP</strain>
    </source>
</reference>
<evidence type="ECO:0000313" key="1">
    <source>
        <dbReference type="EMBL" id="OMJ24353.1"/>
    </source>
</evidence>
<dbReference type="Proteomes" id="UP000187283">
    <property type="component" value="Unassembled WGS sequence"/>
</dbReference>
<gene>
    <name evidence="1" type="ORF">AYI70_g1640</name>
</gene>
<evidence type="ECO:0000313" key="2">
    <source>
        <dbReference type="Proteomes" id="UP000187283"/>
    </source>
</evidence>
<sequence length="287" mass="31682">MSMISFSIDSCSSVLEDVVALDGQNFGDCVGAEGKSKWEHPELICSPIPAESERRHEVLPEDYSANRGKGLHLKIPFLNTLIQFPQVEDWSESPGLLWYDEKVAVEAGIPCLELFDCDLRKQGCDFLRQDGMSGSVNFSFAAAPPSVFDGEASSSNLSSLFVEAVQAWMVEGYPSGADLQKYFVSSPPKPSQFVPFYGMGSGTPSRQWRPPTGDPSVGSTETLFSDHSLSHENLTAGSDFWVWQSVLQLPRFAPEQVCCWYRSVYRTAGAQERAYGFEIASLASCWK</sequence>
<dbReference type="AlphaFoldDB" id="A0A1R1YBS4"/>